<sequence length="331" mass="37553">MKFVVSYPQTNWDYVKFRLSRIIRGEDRSNDVFKGSMGGKIQLLEHDGSFGGIRSIGEIYCDKPFGSQFVEGEGLYFLTGLPCPEDGTPGNEHIVRLNEQGQIDLEIRSPLFSQLRSIRRTENGLLVTSSGVDAILEVDFQGNILWSWWATEHGYDHAHGGGMRVIDKTIDHRLKCYPGRLQTTHMNSAIIDPYDPAKIITVLFYQGALARIDRETLKTEVVAEGLSGPHHIRPHSKGYIISNSRKGQVILFDRNFKSRKTIQATNQYFPIKWVQDAIETPFGTHLIADCNTFRLRERSADGEEKTFKTHLPNRIFQIEPVSDSFALPNLV</sequence>
<dbReference type="HOGENOM" id="CLU_838959_0_0_6"/>
<organism evidence="1 2">
    <name type="scientific">Nitrosococcus oceani C-27</name>
    <dbReference type="NCBI Taxonomy" id="314279"/>
    <lineage>
        <taxon>Bacteria</taxon>
        <taxon>Pseudomonadati</taxon>
        <taxon>Pseudomonadota</taxon>
        <taxon>Gammaproteobacteria</taxon>
        <taxon>Chromatiales</taxon>
        <taxon>Chromatiaceae</taxon>
        <taxon>Nitrosococcus</taxon>
    </lineage>
</organism>
<dbReference type="Proteomes" id="UP000028839">
    <property type="component" value="Unassembled WGS sequence"/>
</dbReference>
<evidence type="ECO:0000313" key="2">
    <source>
        <dbReference type="Proteomes" id="UP000028839"/>
    </source>
</evidence>
<reference evidence="1 2" key="1">
    <citation type="submission" date="2014-07" db="EMBL/GenBank/DDBJ databases">
        <title>Comparative analysis of Nitrosococcus oceani genome inventories of strains from Pacific and Atlantic gyres.</title>
        <authorList>
            <person name="Lim C.K."/>
            <person name="Wang L."/>
            <person name="Sayavedra-Soto L.A."/>
            <person name="Klotz M.G."/>
        </authorList>
    </citation>
    <scope>NUCLEOTIDE SEQUENCE [LARGE SCALE GENOMIC DNA]</scope>
    <source>
        <strain evidence="1 2">C-27</strain>
    </source>
</reference>
<dbReference type="AlphaFoldDB" id="A0A0E2Z5J9"/>
<evidence type="ECO:0000313" key="1">
    <source>
        <dbReference type="EMBL" id="KFI20646.1"/>
    </source>
</evidence>
<name>A0A0E2Z5J9_9GAMM</name>
<dbReference type="EMBL" id="JPGN01000012">
    <property type="protein sequence ID" value="KFI20646.1"/>
    <property type="molecule type" value="Genomic_DNA"/>
</dbReference>
<protein>
    <submittedName>
        <fullName evidence="1">Uncharacterized protein</fullName>
    </submittedName>
</protein>
<gene>
    <name evidence="1" type="ORF">IB75_02040</name>
</gene>
<accession>A0A0E2Z5J9</accession>
<proteinExistence type="predicted"/>
<dbReference type="OrthoDB" id="5559961at2"/>
<comment type="caution">
    <text evidence="1">The sequence shown here is derived from an EMBL/GenBank/DDBJ whole genome shotgun (WGS) entry which is preliminary data.</text>
</comment>
<dbReference type="SUPFAM" id="SSF63829">
    <property type="entry name" value="Calcium-dependent phosphotriesterase"/>
    <property type="match status" value="1"/>
</dbReference>